<accession>A0A6B3C822</accession>
<reference evidence="1" key="1">
    <citation type="submission" date="2020-01" db="EMBL/GenBank/DDBJ databases">
        <title>Insect and environment-associated Actinomycetes.</title>
        <authorList>
            <person name="Currrie C."/>
            <person name="Chevrette M."/>
            <person name="Carlson C."/>
            <person name="Stubbendieck R."/>
            <person name="Wendt-Pienkowski E."/>
        </authorList>
    </citation>
    <scope>NUCLEOTIDE SEQUENCE</scope>
    <source>
        <strain evidence="1">SID12501</strain>
    </source>
</reference>
<protein>
    <submittedName>
        <fullName evidence="1">Cobalamin-binding protein</fullName>
    </submittedName>
</protein>
<dbReference type="Gene3D" id="3.40.50.1980">
    <property type="entry name" value="Nitrogenase molybdenum iron protein domain"/>
    <property type="match status" value="1"/>
</dbReference>
<dbReference type="EMBL" id="JAAGLU010000365">
    <property type="protein sequence ID" value="NEC92975.1"/>
    <property type="molecule type" value="Genomic_DNA"/>
</dbReference>
<dbReference type="InterPro" id="IPR054828">
    <property type="entry name" value="Vit_B12_bind_prot"/>
</dbReference>
<evidence type="ECO:0000313" key="1">
    <source>
        <dbReference type="EMBL" id="NEC92975.1"/>
    </source>
</evidence>
<name>A0A6B3C822_9ACTN</name>
<dbReference type="RefSeq" id="WP_343243293.1">
    <property type="nucleotide sequence ID" value="NZ_JAAGLU010000365.1"/>
</dbReference>
<dbReference type="NCBIfam" id="NF038402">
    <property type="entry name" value="TroA_like"/>
    <property type="match status" value="1"/>
</dbReference>
<feature type="non-terminal residue" evidence="1">
    <location>
        <position position="45"/>
    </location>
</feature>
<organism evidence="1">
    <name type="scientific">Streptomyces sp. SID12501</name>
    <dbReference type="NCBI Taxonomy" id="2706042"/>
    <lineage>
        <taxon>Bacteria</taxon>
        <taxon>Bacillati</taxon>
        <taxon>Actinomycetota</taxon>
        <taxon>Actinomycetes</taxon>
        <taxon>Kitasatosporales</taxon>
        <taxon>Streptomycetaceae</taxon>
        <taxon>Streptomyces</taxon>
    </lineage>
</organism>
<dbReference type="AlphaFoldDB" id="A0A6B3C822"/>
<gene>
    <name evidence="1" type="ORF">G3I71_46265</name>
</gene>
<comment type="caution">
    <text evidence="1">The sequence shown here is derived from an EMBL/GenBank/DDBJ whole genome shotgun (WGS) entry which is preliminary data.</text>
</comment>
<dbReference type="SUPFAM" id="SSF53807">
    <property type="entry name" value="Helical backbone' metal receptor"/>
    <property type="match status" value="1"/>
</dbReference>
<proteinExistence type="predicted"/>
<sequence>MRVVSLVPSLTEAVAVSAPGLLVGVTDWCTHPADLGDAVRIVGTK</sequence>